<evidence type="ECO:0000256" key="6">
    <source>
        <dbReference type="ARBA" id="ARBA00022576"/>
    </source>
</evidence>
<evidence type="ECO:0000256" key="2">
    <source>
        <dbReference type="ARBA" id="ARBA00004496"/>
    </source>
</evidence>
<feature type="domain" description="SIS" evidence="12">
    <location>
        <begin position="458"/>
        <end position="599"/>
    </location>
</feature>
<keyword evidence="6 10" id="KW-0032">Aminotransferase</keyword>
<evidence type="ECO:0000259" key="12">
    <source>
        <dbReference type="PROSITE" id="PS51464"/>
    </source>
</evidence>
<dbReference type="Gene3D" id="3.40.50.10490">
    <property type="entry name" value="Glucose-6-phosphate isomerase like protein, domain 1"/>
    <property type="match status" value="2"/>
</dbReference>
<keyword evidence="9" id="KW-0315">Glutamine amidotransferase</keyword>
<dbReference type="FunFam" id="3.40.50.10490:FF:000001">
    <property type="entry name" value="Glutamine--fructose-6-phosphate aminotransferase [isomerizing]"/>
    <property type="match status" value="1"/>
</dbReference>
<feature type="domain" description="Glutamine amidotransferase type-2" evidence="11">
    <location>
        <begin position="2"/>
        <end position="220"/>
    </location>
</feature>
<dbReference type="GO" id="GO:0005829">
    <property type="term" value="C:cytosol"/>
    <property type="evidence" value="ECO:0007669"/>
    <property type="project" value="TreeGrafter"/>
</dbReference>
<dbReference type="Pfam" id="PF01380">
    <property type="entry name" value="SIS"/>
    <property type="match status" value="2"/>
</dbReference>
<dbReference type="GO" id="GO:0006047">
    <property type="term" value="P:UDP-N-acetylglucosamine metabolic process"/>
    <property type="evidence" value="ECO:0007669"/>
    <property type="project" value="TreeGrafter"/>
</dbReference>
<dbReference type="GO" id="GO:0006002">
    <property type="term" value="P:fructose 6-phosphate metabolic process"/>
    <property type="evidence" value="ECO:0007669"/>
    <property type="project" value="TreeGrafter"/>
</dbReference>
<keyword evidence="5 10" id="KW-0963">Cytoplasm</keyword>
<dbReference type="CDD" id="cd05009">
    <property type="entry name" value="SIS_GlmS_GlmD_2"/>
    <property type="match status" value="1"/>
</dbReference>
<dbReference type="PROSITE" id="PS51464">
    <property type="entry name" value="SIS"/>
    <property type="match status" value="2"/>
</dbReference>
<evidence type="ECO:0000256" key="9">
    <source>
        <dbReference type="ARBA" id="ARBA00022962"/>
    </source>
</evidence>
<evidence type="ECO:0000256" key="10">
    <source>
        <dbReference type="HAMAP-Rule" id="MF_00164"/>
    </source>
</evidence>
<dbReference type="GO" id="GO:0005975">
    <property type="term" value="P:carbohydrate metabolic process"/>
    <property type="evidence" value="ECO:0007669"/>
    <property type="project" value="UniProtKB-UniRule"/>
</dbReference>
<protein>
    <recommendedName>
        <fullName evidence="4 10">Glutamine--fructose-6-phosphate aminotransferase [isomerizing]</fullName>
        <ecNumber evidence="3 10">2.6.1.16</ecNumber>
    </recommendedName>
    <alternativeName>
        <fullName evidence="10">D-fructose-6-phosphate amidotransferase</fullName>
    </alternativeName>
    <alternativeName>
        <fullName evidence="10">GFAT</fullName>
    </alternativeName>
    <alternativeName>
        <fullName evidence="10">Glucosamine-6-phosphate synthase</fullName>
    </alternativeName>
    <alternativeName>
        <fullName evidence="10">Hexosephosphate aminotransferase</fullName>
    </alternativeName>
    <alternativeName>
        <fullName evidence="10">L-glutamine--D-fructose-6-phosphate amidotransferase</fullName>
    </alternativeName>
</protein>
<evidence type="ECO:0000259" key="11">
    <source>
        <dbReference type="PROSITE" id="PS51278"/>
    </source>
</evidence>
<dbReference type="InterPro" id="IPR035490">
    <property type="entry name" value="GlmS/FrlB_SIS"/>
</dbReference>
<evidence type="ECO:0000313" key="15">
    <source>
        <dbReference type="Proteomes" id="UP000235659"/>
    </source>
</evidence>
<dbReference type="Gene3D" id="3.60.20.10">
    <property type="entry name" value="Glutamine Phosphoribosylpyrophosphate, subunit 1, domain 1"/>
    <property type="match status" value="1"/>
</dbReference>
<dbReference type="FunFam" id="3.40.50.10490:FF:000002">
    <property type="entry name" value="Glutamine--fructose-6-phosphate aminotransferase [isomerizing]"/>
    <property type="match status" value="1"/>
</dbReference>
<organism evidence="13 16">
    <name type="scientific">Paraburkholderia rhynchosiae</name>
    <dbReference type="NCBI Taxonomy" id="487049"/>
    <lineage>
        <taxon>Bacteria</taxon>
        <taxon>Pseudomonadati</taxon>
        <taxon>Pseudomonadota</taxon>
        <taxon>Betaproteobacteria</taxon>
        <taxon>Burkholderiales</taxon>
        <taxon>Burkholderiaceae</taxon>
        <taxon>Paraburkholderia</taxon>
    </lineage>
</organism>
<feature type="active site" description="For Fru-6P isomerization activity" evidence="10">
    <location>
        <position position="604"/>
    </location>
</feature>
<dbReference type="HAMAP" id="MF_00164">
    <property type="entry name" value="GlmS"/>
    <property type="match status" value="1"/>
</dbReference>
<name>A0A2N7WKV7_9BURK</name>
<dbReference type="GO" id="GO:0004360">
    <property type="term" value="F:glutamine-fructose-6-phosphate transaminase (isomerizing) activity"/>
    <property type="evidence" value="ECO:0007669"/>
    <property type="project" value="UniProtKB-UniRule"/>
</dbReference>
<dbReference type="CDD" id="cd00714">
    <property type="entry name" value="GFAT"/>
    <property type="match status" value="1"/>
</dbReference>
<evidence type="ECO:0000256" key="7">
    <source>
        <dbReference type="ARBA" id="ARBA00022679"/>
    </source>
</evidence>
<dbReference type="EC" id="2.6.1.16" evidence="3 10"/>
<evidence type="ECO:0000256" key="8">
    <source>
        <dbReference type="ARBA" id="ARBA00022737"/>
    </source>
</evidence>
<proteinExistence type="inferred from homology"/>
<evidence type="ECO:0000256" key="5">
    <source>
        <dbReference type="ARBA" id="ARBA00022490"/>
    </source>
</evidence>
<evidence type="ECO:0000313" key="14">
    <source>
        <dbReference type="EMBL" id="PMS30069.1"/>
    </source>
</evidence>
<evidence type="ECO:0000256" key="1">
    <source>
        <dbReference type="ARBA" id="ARBA00001031"/>
    </source>
</evidence>
<reference evidence="13 16" key="2">
    <citation type="submission" date="2020-04" db="EMBL/GenBank/DDBJ databases">
        <authorList>
            <person name="De Canck E."/>
        </authorList>
    </citation>
    <scope>NUCLEOTIDE SEQUENCE [LARGE SCALE GENOMIC DNA]</scope>
    <source>
        <strain evidence="13 16">LMG 27174</strain>
    </source>
</reference>
<sequence length="609" mass="66474">MCGIVGAVDRRDVTFMLTEGLRRLEYRGYDSCGIAVLQQGALRRVRSVARVTNLVAEVAEANLSGMIGIAHTRWATHGAPLTKNAHPIFSSGEIAIVHNGIIENHESLREELKALGYVFESDTDTEVVAHLIHHNWQQENWGDLFSAVRHSLERLHGAYAIAVFARNDRGRVIGARAGSPLVVGLGEQGNYLASDAMALSGTVENFIYLEEGDMAELTLDGVRVVDRRGNTVQREIKVQRSSSGVVELGPYRHYMHKEIFEQPSVIADAIETVHTITADLFGPGAKHAFREIDSVLIVACGTSYYAGMTAKYWFESLAKVPTQVEVASEYRYRSSVASPNTLVVVVSQSGETADTLAALKHAQFQGHRHTLAICNVASSTMMRQTEFQHLTSAGPEIGVASTKAFTTQLVALFLLVLTLGKQRGRLPPAQEAAFLDQLHHLPARLNSVLALEAQIIAWAEAFMRTEHALFLGRGLHYPIALEGALKLKEISYVHAEAYPAGELKHGPLALVTSQMPVVTIAPNDALLDKLKSNMQEVRARGGQLYVFADAGSRIASGDGLHVIRMPEHYGSLSPILHVVPLQLLAYHTACARGTDVDKPRNLAKSVTVE</sequence>
<reference evidence="14 15" key="1">
    <citation type="submission" date="2018-01" db="EMBL/GenBank/DDBJ databases">
        <title>Whole genome analyses suggest that Burkholderia sensu lato contains two further novel genera in the rhizoxinica-symbiotica group Mycetohabitans gen. nov., and Trinickia gen. nov.: implications for the evolution of diazotrophy and nodulation in the Burkholderiaceae.</title>
        <authorList>
            <person name="Estrada-de los Santos P."/>
            <person name="Palmer M."/>
            <person name="Chavez-Ramirez B."/>
            <person name="Beukes C."/>
            <person name="Steenkamp E.T."/>
            <person name="Hirsch A.M."/>
            <person name="Manyaka P."/>
            <person name="Maluk M."/>
            <person name="Lafos M."/>
            <person name="Crook M."/>
            <person name="Gross E."/>
            <person name="Simon M.F."/>
            <person name="Bueno dos Reis Junior F."/>
            <person name="Poole P.S."/>
            <person name="Venter S.N."/>
            <person name="James E.K."/>
        </authorList>
    </citation>
    <scope>NUCLEOTIDE SEQUENCE [LARGE SCALE GENOMIC DNA]</scope>
    <source>
        <strain evidence="14 15">WSM 3937</strain>
    </source>
</reference>
<accession>A0A2N7WKV7</accession>
<evidence type="ECO:0000313" key="16">
    <source>
        <dbReference type="Proteomes" id="UP000494205"/>
    </source>
</evidence>
<dbReference type="NCBIfam" id="TIGR01135">
    <property type="entry name" value="glmS"/>
    <property type="match status" value="1"/>
</dbReference>
<dbReference type="Proteomes" id="UP000494205">
    <property type="component" value="Unassembled WGS sequence"/>
</dbReference>
<dbReference type="PANTHER" id="PTHR10937">
    <property type="entry name" value="GLUCOSAMINE--FRUCTOSE-6-PHOSPHATE AMINOTRANSFERASE, ISOMERIZING"/>
    <property type="match status" value="1"/>
</dbReference>
<dbReference type="InterPro" id="IPR046348">
    <property type="entry name" value="SIS_dom_sf"/>
</dbReference>
<dbReference type="RefSeq" id="WP_102633220.1">
    <property type="nucleotide sequence ID" value="NZ_CADIJZ010000011.1"/>
</dbReference>
<evidence type="ECO:0000256" key="3">
    <source>
        <dbReference type="ARBA" id="ARBA00012916"/>
    </source>
</evidence>
<dbReference type="GO" id="GO:0006487">
    <property type="term" value="P:protein N-linked glycosylation"/>
    <property type="evidence" value="ECO:0007669"/>
    <property type="project" value="TreeGrafter"/>
</dbReference>
<comment type="subunit">
    <text evidence="10">Homodimer.</text>
</comment>
<keyword evidence="15" id="KW-1185">Reference proteome</keyword>
<evidence type="ECO:0000256" key="4">
    <source>
        <dbReference type="ARBA" id="ARBA00016090"/>
    </source>
</evidence>
<comment type="subcellular location">
    <subcellularLocation>
        <location evidence="2 10">Cytoplasm</location>
    </subcellularLocation>
</comment>
<gene>
    <name evidence="13" type="primary">glmS_2</name>
    <name evidence="10 14" type="synonym">glmS</name>
    <name evidence="14" type="ORF">C0Z16_16685</name>
    <name evidence="13" type="ORF">LMG27174_03251</name>
</gene>
<dbReference type="InterPro" id="IPR001347">
    <property type="entry name" value="SIS_dom"/>
</dbReference>
<dbReference type="InterPro" id="IPR035466">
    <property type="entry name" value="GlmS/AgaS_SIS"/>
</dbReference>
<comment type="catalytic activity">
    <reaction evidence="1 10">
        <text>D-fructose 6-phosphate + L-glutamine = D-glucosamine 6-phosphate + L-glutamate</text>
        <dbReference type="Rhea" id="RHEA:13237"/>
        <dbReference type="ChEBI" id="CHEBI:29985"/>
        <dbReference type="ChEBI" id="CHEBI:58359"/>
        <dbReference type="ChEBI" id="CHEBI:58725"/>
        <dbReference type="ChEBI" id="CHEBI:61527"/>
        <dbReference type="EC" id="2.6.1.16"/>
    </reaction>
</comment>
<dbReference type="InterPro" id="IPR005855">
    <property type="entry name" value="GFAT"/>
</dbReference>
<dbReference type="GO" id="GO:0046349">
    <property type="term" value="P:amino sugar biosynthetic process"/>
    <property type="evidence" value="ECO:0007669"/>
    <property type="project" value="UniProtKB-ARBA"/>
</dbReference>
<dbReference type="OrthoDB" id="9761808at2"/>
<dbReference type="InterPro" id="IPR047084">
    <property type="entry name" value="GFAT_N"/>
</dbReference>
<dbReference type="FunFam" id="3.60.20.10:FF:000006">
    <property type="entry name" value="Glutamine--fructose-6-phosphate aminotransferase [isomerizing]"/>
    <property type="match status" value="1"/>
</dbReference>
<dbReference type="CDD" id="cd05008">
    <property type="entry name" value="SIS_GlmS_GlmD_1"/>
    <property type="match status" value="1"/>
</dbReference>
<dbReference type="Pfam" id="PF13522">
    <property type="entry name" value="GATase_6"/>
    <property type="match status" value="1"/>
</dbReference>
<dbReference type="PANTHER" id="PTHR10937:SF0">
    <property type="entry name" value="GLUTAMINE--FRUCTOSE-6-PHOSPHATE TRANSAMINASE (ISOMERIZING)"/>
    <property type="match status" value="1"/>
</dbReference>
<dbReference type="NCBIfam" id="NF001484">
    <property type="entry name" value="PRK00331.1"/>
    <property type="match status" value="1"/>
</dbReference>
<dbReference type="EMBL" id="PNXY01000010">
    <property type="protein sequence ID" value="PMS30069.1"/>
    <property type="molecule type" value="Genomic_DNA"/>
</dbReference>
<feature type="domain" description="SIS" evidence="12">
    <location>
        <begin position="285"/>
        <end position="425"/>
    </location>
</feature>
<dbReference type="Proteomes" id="UP000235659">
    <property type="component" value="Unassembled WGS sequence"/>
</dbReference>
<dbReference type="PROSITE" id="PS51278">
    <property type="entry name" value="GATASE_TYPE_2"/>
    <property type="match status" value="1"/>
</dbReference>
<keyword evidence="8" id="KW-0677">Repeat</keyword>
<feature type="active site" description="Nucleophile; for GATase activity" evidence="10">
    <location>
        <position position="2"/>
    </location>
</feature>
<dbReference type="AlphaFoldDB" id="A0A2N7WKV7"/>
<feature type="initiator methionine" description="Removed" evidence="10">
    <location>
        <position position="1"/>
    </location>
</feature>
<dbReference type="SUPFAM" id="SSF53697">
    <property type="entry name" value="SIS domain"/>
    <property type="match status" value="1"/>
</dbReference>
<comment type="function">
    <text evidence="10">Catalyzes the first step in hexosamine metabolism, converting fructose-6P into glucosamine-6P using glutamine as a nitrogen source.</text>
</comment>
<evidence type="ECO:0000313" key="13">
    <source>
        <dbReference type="EMBL" id="CAB3692786.1"/>
    </source>
</evidence>
<dbReference type="SUPFAM" id="SSF56235">
    <property type="entry name" value="N-terminal nucleophile aminohydrolases (Ntn hydrolases)"/>
    <property type="match status" value="1"/>
</dbReference>
<dbReference type="EMBL" id="CADIJZ010000011">
    <property type="protein sequence ID" value="CAB3692786.1"/>
    <property type="molecule type" value="Genomic_DNA"/>
</dbReference>
<dbReference type="InterPro" id="IPR029055">
    <property type="entry name" value="Ntn_hydrolases_N"/>
</dbReference>
<keyword evidence="7 10" id="KW-0808">Transferase</keyword>
<dbReference type="GO" id="GO:0097367">
    <property type="term" value="F:carbohydrate derivative binding"/>
    <property type="evidence" value="ECO:0007669"/>
    <property type="project" value="InterPro"/>
</dbReference>
<dbReference type="InterPro" id="IPR017932">
    <property type="entry name" value="GATase_2_dom"/>
</dbReference>